<reference evidence="6 7" key="1">
    <citation type="submission" date="2017-05" db="EMBL/GenBank/DDBJ databases">
        <title>Isolation of Rhodococcus sp. S2-17 biodegrading of BP-3.</title>
        <authorList>
            <person name="Lee Y."/>
            <person name="Kim K.H."/>
            <person name="Chun B.H."/>
            <person name="Jung H.S."/>
            <person name="Jeon C.O."/>
        </authorList>
    </citation>
    <scope>NUCLEOTIDE SEQUENCE [LARGE SCALE GENOMIC DNA]</scope>
    <source>
        <strain evidence="6 7">S2-17</strain>
    </source>
</reference>
<dbReference type="GO" id="GO:0003700">
    <property type="term" value="F:DNA-binding transcription factor activity"/>
    <property type="evidence" value="ECO:0007669"/>
    <property type="project" value="InterPro"/>
</dbReference>
<keyword evidence="7" id="KW-1185">Reference proteome</keyword>
<evidence type="ECO:0000259" key="5">
    <source>
        <dbReference type="PROSITE" id="PS50931"/>
    </source>
</evidence>
<keyword evidence="3" id="KW-0238">DNA-binding</keyword>
<dbReference type="KEGG" id="roz:CBI38_25100"/>
<dbReference type="PANTHER" id="PTHR30126">
    <property type="entry name" value="HTH-TYPE TRANSCRIPTIONAL REGULATOR"/>
    <property type="match status" value="1"/>
</dbReference>
<dbReference type="FunFam" id="1.10.10.10:FF:000001">
    <property type="entry name" value="LysR family transcriptional regulator"/>
    <property type="match status" value="1"/>
</dbReference>
<dbReference type="InterPro" id="IPR036388">
    <property type="entry name" value="WH-like_DNA-bd_sf"/>
</dbReference>
<dbReference type="PANTHER" id="PTHR30126:SF40">
    <property type="entry name" value="HTH-TYPE TRANSCRIPTIONAL REGULATOR GLTR"/>
    <property type="match status" value="1"/>
</dbReference>
<proteinExistence type="inferred from homology"/>
<protein>
    <submittedName>
        <fullName evidence="6">LysR family transcriptional regulator</fullName>
    </submittedName>
</protein>
<evidence type="ECO:0000256" key="2">
    <source>
        <dbReference type="ARBA" id="ARBA00023015"/>
    </source>
</evidence>
<organism evidence="6 7">
    <name type="scientific">Rhodococcus oxybenzonivorans</name>
    <dbReference type="NCBI Taxonomy" id="1990687"/>
    <lineage>
        <taxon>Bacteria</taxon>
        <taxon>Bacillati</taxon>
        <taxon>Actinomycetota</taxon>
        <taxon>Actinomycetes</taxon>
        <taxon>Mycobacteriales</taxon>
        <taxon>Nocardiaceae</taxon>
        <taxon>Rhodococcus</taxon>
    </lineage>
</organism>
<dbReference type="Gene3D" id="3.40.190.290">
    <property type="match status" value="1"/>
</dbReference>
<keyword evidence="4" id="KW-0804">Transcription</keyword>
<gene>
    <name evidence="6" type="ORF">CBI38_25100</name>
</gene>
<dbReference type="SUPFAM" id="SSF53850">
    <property type="entry name" value="Periplasmic binding protein-like II"/>
    <property type="match status" value="1"/>
</dbReference>
<dbReference type="InterPro" id="IPR000847">
    <property type="entry name" value="LysR_HTH_N"/>
</dbReference>
<dbReference type="SUPFAM" id="SSF46785">
    <property type="entry name" value="Winged helix' DNA-binding domain"/>
    <property type="match status" value="1"/>
</dbReference>
<feature type="domain" description="HTH lysR-type" evidence="5">
    <location>
        <begin position="5"/>
        <end position="62"/>
    </location>
</feature>
<dbReference type="PROSITE" id="PS50931">
    <property type="entry name" value="HTH_LYSR"/>
    <property type="match status" value="1"/>
</dbReference>
<sequence>MEAQLSLKRLEVFRLVVEEGSVTRAAEVLMVAQPAVSGQLRALESWLGAKLFVRRGNRMLLTEAGERANQWAKEMLLASAAQIRRDVDELGSGRGGAASIASSMAVGSYLLPPILSRFQRGRPGADLTLSSSQPNEALRAVETGEADFAVVTWDQRHLPDTMSSEVIRAEPITLCAGPGLVAPSTTLSLDEALALPFVGAPREVIYQRNLMEQLTRLSDIEPNFVIRFGHAEPMKQAAADNAWAIFAPRYVVESDLVTGRLQELTVPGLELSERIALLWRRDKYFSPLQQAAVDEIRAALRSR</sequence>
<comment type="similarity">
    <text evidence="1">Belongs to the LysR transcriptional regulatory family.</text>
</comment>
<dbReference type="Pfam" id="PF00126">
    <property type="entry name" value="HTH_1"/>
    <property type="match status" value="1"/>
</dbReference>
<evidence type="ECO:0000313" key="6">
    <source>
        <dbReference type="EMBL" id="AWK74346.1"/>
    </source>
</evidence>
<dbReference type="CDD" id="cd05466">
    <property type="entry name" value="PBP2_LTTR_substrate"/>
    <property type="match status" value="1"/>
</dbReference>
<dbReference type="PRINTS" id="PR00039">
    <property type="entry name" value="HTHLYSR"/>
</dbReference>
<dbReference type="InterPro" id="IPR036390">
    <property type="entry name" value="WH_DNA-bd_sf"/>
</dbReference>
<evidence type="ECO:0000313" key="7">
    <source>
        <dbReference type="Proteomes" id="UP000245711"/>
    </source>
</evidence>
<evidence type="ECO:0000256" key="3">
    <source>
        <dbReference type="ARBA" id="ARBA00023125"/>
    </source>
</evidence>
<dbReference type="Proteomes" id="UP000245711">
    <property type="component" value="Chromosome"/>
</dbReference>
<accession>A0A2S2C0C8</accession>
<keyword evidence="2" id="KW-0805">Transcription regulation</keyword>
<dbReference type="OrthoDB" id="3176554at2"/>
<evidence type="ECO:0000256" key="1">
    <source>
        <dbReference type="ARBA" id="ARBA00009437"/>
    </source>
</evidence>
<evidence type="ECO:0000256" key="4">
    <source>
        <dbReference type="ARBA" id="ARBA00023163"/>
    </source>
</evidence>
<dbReference type="RefSeq" id="WP_109333189.1">
    <property type="nucleotide sequence ID" value="NZ_CP021354.1"/>
</dbReference>
<dbReference type="EMBL" id="CP021354">
    <property type="protein sequence ID" value="AWK74346.1"/>
    <property type="molecule type" value="Genomic_DNA"/>
</dbReference>
<dbReference type="Gene3D" id="1.10.10.10">
    <property type="entry name" value="Winged helix-like DNA-binding domain superfamily/Winged helix DNA-binding domain"/>
    <property type="match status" value="1"/>
</dbReference>
<dbReference type="GO" id="GO:0000976">
    <property type="term" value="F:transcription cis-regulatory region binding"/>
    <property type="evidence" value="ECO:0007669"/>
    <property type="project" value="TreeGrafter"/>
</dbReference>
<name>A0A2S2C0C8_9NOCA</name>
<dbReference type="InterPro" id="IPR005119">
    <property type="entry name" value="LysR_subst-bd"/>
</dbReference>
<dbReference type="Pfam" id="PF03466">
    <property type="entry name" value="LysR_substrate"/>
    <property type="match status" value="1"/>
</dbReference>
<dbReference type="AlphaFoldDB" id="A0A2S2C0C8"/>